<protein>
    <submittedName>
        <fullName evidence="1">Uncharacterized protein</fullName>
    </submittedName>
</protein>
<dbReference type="EMBL" id="MDDR01000028">
    <property type="protein sequence ID" value="OIN52153.1"/>
    <property type="molecule type" value="Genomic_DNA"/>
</dbReference>
<reference evidence="1 2" key="1">
    <citation type="submission" date="2016-08" db="EMBL/GenBank/DDBJ databases">
        <title>Draft genome sequence of Pseudomonas costantinii LMG 22119, type strain isolated from cultivated mushroom (Agaricus bisporus) sporophores.</title>
        <authorList>
            <person name="Tambong J.T."/>
        </authorList>
    </citation>
    <scope>NUCLEOTIDE SEQUENCE [LARGE SCALE GENOMIC DNA]</scope>
    <source>
        <strain evidence="1 2">LMG 22119</strain>
    </source>
</reference>
<dbReference type="AlphaFoldDB" id="A0A1S2V0B6"/>
<accession>A0A1S2V0B6</accession>
<organism evidence="1 2">
    <name type="scientific">Pseudomonas costantinii</name>
    <dbReference type="NCBI Taxonomy" id="168469"/>
    <lineage>
        <taxon>Bacteria</taxon>
        <taxon>Pseudomonadati</taxon>
        <taxon>Pseudomonadota</taxon>
        <taxon>Gammaproteobacteria</taxon>
        <taxon>Pseudomonadales</taxon>
        <taxon>Pseudomonadaceae</taxon>
        <taxon>Pseudomonas</taxon>
    </lineage>
</organism>
<dbReference type="Proteomes" id="UP000181661">
    <property type="component" value="Unassembled WGS sequence"/>
</dbReference>
<sequence>MKGVQAGFQLFGQLAGLDMVAAKAFDPAAGHFQDMKEIPPGRYNLVKNRIGVPAGAMQAVVLALVLGRRTSTGRRSVVLIGLHGQLLSIDLVDPPAAFQVVLTRVAVLVLSSAVDAWFHARYFVMCELSETAFLIGLFSEAGRPVFSDR</sequence>
<evidence type="ECO:0000313" key="1">
    <source>
        <dbReference type="EMBL" id="OIN52153.1"/>
    </source>
</evidence>
<comment type="caution">
    <text evidence="1">The sequence shown here is derived from an EMBL/GenBank/DDBJ whole genome shotgun (WGS) entry which is preliminary data.</text>
</comment>
<gene>
    <name evidence="1" type="ORF">BFL40_14150</name>
</gene>
<proteinExistence type="predicted"/>
<name>A0A1S2V0B6_9PSED</name>
<evidence type="ECO:0000313" key="2">
    <source>
        <dbReference type="Proteomes" id="UP000181661"/>
    </source>
</evidence>